<organism evidence="1 2">
    <name type="scientific">Roridomyces roridus</name>
    <dbReference type="NCBI Taxonomy" id="1738132"/>
    <lineage>
        <taxon>Eukaryota</taxon>
        <taxon>Fungi</taxon>
        <taxon>Dikarya</taxon>
        <taxon>Basidiomycota</taxon>
        <taxon>Agaricomycotina</taxon>
        <taxon>Agaricomycetes</taxon>
        <taxon>Agaricomycetidae</taxon>
        <taxon>Agaricales</taxon>
        <taxon>Marasmiineae</taxon>
        <taxon>Mycenaceae</taxon>
        <taxon>Roridomyces</taxon>
    </lineage>
</organism>
<sequence>MYIYVDTYTWMPQAEATARATYNIAAVPIPKESSILKDLDSHVEVDPPRIGLLSTVPTDAGTLLQAALTSAEMENDGNLFSTSDPAPTGLPVAGGTVNGVPIAPVGKVEHPTANTSGGVQMLAGWKWPLVLMVSLGALM</sequence>
<comment type="caution">
    <text evidence="1">The sequence shown here is derived from an EMBL/GenBank/DDBJ whole genome shotgun (WGS) entry which is preliminary data.</text>
</comment>
<evidence type="ECO:0000313" key="2">
    <source>
        <dbReference type="Proteomes" id="UP001221142"/>
    </source>
</evidence>
<keyword evidence="2" id="KW-1185">Reference proteome</keyword>
<proteinExistence type="predicted"/>
<dbReference type="AlphaFoldDB" id="A0AAD7C3F6"/>
<accession>A0AAD7C3F6</accession>
<evidence type="ECO:0000313" key="1">
    <source>
        <dbReference type="EMBL" id="KAJ7638232.1"/>
    </source>
</evidence>
<dbReference type="EMBL" id="JARKIF010000005">
    <property type="protein sequence ID" value="KAJ7638232.1"/>
    <property type="molecule type" value="Genomic_DNA"/>
</dbReference>
<reference evidence="1" key="1">
    <citation type="submission" date="2023-03" db="EMBL/GenBank/DDBJ databases">
        <title>Massive genome expansion in bonnet fungi (Mycena s.s.) driven by repeated elements and novel gene families across ecological guilds.</title>
        <authorList>
            <consortium name="Lawrence Berkeley National Laboratory"/>
            <person name="Harder C.B."/>
            <person name="Miyauchi S."/>
            <person name="Viragh M."/>
            <person name="Kuo A."/>
            <person name="Thoen E."/>
            <person name="Andreopoulos B."/>
            <person name="Lu D."/>
            <person name="Skrede I."/>
            <person name="Drula E."/>
            <person name="Henrissat B."/>
            <person name="Morin E."/>
            <person name="Kohler A."/>
            <person name="Barry K."/>
            <person name="LaButti K."/>
            <person name="Morin E."/>
            <person name="Salamov A."/>
            <person name="Lipzen A."/>
            <person name="Mereny Z."/>
            <person name="Hegedus B."/>
            <person name="Baldrian P."/>
            <person name="Stursova M."/>
            <person name="Weitz H."/>
            <person name="Taylor A."/>
            <person name="Grigoriev I.V."/>
            <person name="Nagy L.G."/>
            <person name="Martin F."/>
            <person name="Kauserud H."/>
        </authorList>
    </citation>
    <scope>NUCLEOTIDE SEQUENCE</scope>
    <source>
        <strain evidence="1">9284</strain>
    </source>
</reference>
<protein>
    <submittedName>
        <fullName evidence="1">Uncharacterized protein</fullName>
    </submittedName>
</protein>
<gene>
    <name evidence="1" type="ORF">FB45DRAFT_863372</name>
</gene>
<name>A0AAD7C3F6_9AGAR</name>
<dbReference type="Proteomes" id="UP001221142">
    <property type="component" value="Unassembled WGS sequence"/>
</dbReference>